<evidence type="ECO:0000313" key="3">
    <source>
        <dbReference type="EMBL" id="RXW17820.1"/>
    </source>
</evidence>
<dbReference type="AlphaFoldDB" id="A0A4Q2DDM5"/>
<dbReference type="InterPro" id="IPR040976">
    <property type="entry name" value="Pkinase_fungal"/>
</dbReference>
<evidence type="ECO:0000259" key="2">
    <source>
        <dbReference type="Pfam" id="PF17667"/>
    </source>
</evidence>
<feature type="domain" description="Fungal-type protein kinase" evidence="2">
    <location>
        <begin position="290"/>
        <end position="413"/>
    </location>
</feature>
<feature type="region of interest" description="Disordered" evidence="1">
    <location>
        <begin position="110"/>
        <end position="186"/>
    </location>
</feature>
<dbReference type="EMBL" id="SDEE01000310">
    <property type="protein sequence ID" value="RXW17820.1"/>
    <property type="molecule type" value="Genomic_DNA"/>
</dbReference>
<feature type="compositionally biased region" description="Polar residues" evidence="1">
    <location>
        <begin position="136"/>
        <end position="146"/>
    </location>
</feature>
<evidence type="ECO:0000256" key="1">
    <source>
        <dbReference type="SAM" id="MobiDB-lite"/>
    </source>
</evidence>
<comment type="caution">
    <text evidence="3">The sequence shown here is derived from an EMBL/GenBank/DDBJ whole genome shotgun (WGS) entry which is preliminary data.</text>
</comment>
<feature type="compositionally biased region" description="Basic and acidic residues" evidence="1">
    <location>
        <begin position="147"/>
        <end position="162"/>
    </location>
</feature>
<dbReference type="STRING" id="2316362.A0A4Q2DDM5"/>
<dbReference type="SUPFAM" id="SSF56112">
    <property type="entry name" value="Protein kinase-like (PK-like)"/>
    <property type="match status" value="1"/>
</dbReference>
<gene>
    <name evidence="3" type="ORF">EST38_g8038</name>
</gene>
<organism evidence="3 4">
    <name type="scientific">Candolleomyces aberdarensis</name>
    <dbReference type="NCBI Taxonomy" id="2316362"/>
    <lineage>
        <taxon>Eukaryota</taxon>
        <taxon>Fungi</taxon>
        <taxon>Dikarya</taxon>
        <taxon>Basidiomycota</taxon>
        <taxon>Agaricomycotina</taxon>
        <taxon>Agaricomycetes</taxon>
        <taxon>Agaricomycetidae</taxon>
        <taxon>Agaricales</taxon>
        <taxon>Agaricineae</taxon>
        <taxon>Psathyrellaceae</taxon>
        <taxon>Candolleomyces</taxon>
    </lineage>
</organism>
<dbReference type="Gene3D" id="1.10.510.10">
    <property type="entry name" value="Transferase(Phosphotransferase) domain 1"/>
    <property type="match status" value="1"/>
</dbReference>
<evidence type="ECO:0000313" key="4">
    <source>
        <dbReference type="Proteomes" id="UP000290288"/>
    </source>
</evidence>
<dbReference type="OrthoDB" id="3069911at2759"/>
<dbReference type="PANTHER" id="PTHR38248:SF2">
    <property type="entry name" value="FUNK1 11"/>
    <property type="match status" value="1"/>
</dbReference>
<dbReference type="PANTHER" id="PTHR38248">
    <property type="entry name" value="FUNK1 6"/>
    <property type="match status" value="1"/>
</dbReference>
<dbReference type="InterPro" id="IPR011009">
    <property type="entry name" value="Kinase-like_dom_sf"/>
</dbReference>
<accession>A0A4Q2DDM5</accession>
<sequence length="522" mass="59481">MPSTESLEDLELRKFMGGDVKRDHIETDLIYVAEHLCGVPKKIAEAILQHSGWEVVDEEVAEKYKSDLARYRAGKDTPHAPFQDIGTRLLKNVFDFLDRSTASVASCNDVSRTEGANGVSQTPLHRKTLAEVGNRPQAQEARSQGSMDERTKSPIKRLRDTADAEDGSTPESKRTRTKAGHPAPDSSSDYLECLACGSYYYVLSLVIEDGLDITLTYYDRTLALHVEKMEMFHSRGHALKPSGNLALIVYATNHLKSLRTGVDPHLPEELSLPWTKCLDGLSLKCEPELRTFIVPCYSSLWGLNSVEEFKQVWLDCVECHYQAWNKANILHRDLSQSNLMFQRTEDGRVVGVLNDWDLASRTDHLGFVPYPDSIRRRGTHIFMAIDFLIPAKRPVEHFYRHDLESFFYILIWVAIHYNFETKAPDPVHPLVKSWTEDSEKNALSKLRILRDDASAQEIFAHVKPEFSGVLEDWVKPLRGLLWDAVKSEDEAESIDYYLPSYDGLLTFETFMNAIQVTPRKWC</sequence>
<keyword evidence="4" id="KW-1185">Reference proteome</keyword>
<dbReference type="Proteomes" id="UP000290288">
    <property type="component" value="Unassembled WGS sequence"/>
</dbReference>
<dbReference type="Pfam" id="PF17667">
    <property type="entry name" value="Pkinase_fungal"/>
    <property type="match status" value="1"/>
</dbReference>
<protein>
    <recommendedName>
        <fullName evidence="2">Fungal-type protein kinase domain-containing protein</fullName>
    </recommendedName>
</protein>
<name>A0A4Q2DDM5_9AGAR</name>
<proteinExistence type="predicted"/>
<reference evidence="3 4" key="1">
    <citation type="submission" date="2019-01" db="EMBL/GenBank/DDBJ databases">
        <title>Draft genome sequence of Psathyrella aberdarensis IHI B618.</title>
        <authorList>
            <person name="Buettner E."/>
            <person name="Kellner H."/>
        </authorList>
    </citation>
    <scope>NUCLEOTIDE SEQUENCE [LARGE SCALE GENOMIC DNA]</scope>
    <source>
        <strain evidence="3 4">IHI B618</strain>
    </source>
</reference>